<name>A0A0B7NND1_9FUNG</name>
<evidence type="ECO:0008006" key="4">
    <source>
        <dbReference type="Google" id="ProtNLM"/>
    </source>
</evidence>
<accession>A0A0B7NND1</accession>
<dbReference type="Proteomes" id="UP000054107">
    <property type="component" value="Unassembled WGS sequence"/>
</dbReference>
<dbReference type="AlphaFoldDB" id="A0A0B7NND1"/>
<evidence type="ECO:0000256" key="1">
    <source>
        <dbReference type="SAM" id="MobiDB-lite"/>
    </source>
</evidence>
<organism evidence="2 3">
    <name type="scientific">Parasitella parasitica</name>
    <dbReference type="NCBI Taxonomy" id="35722"/>
    <lineage>
        <taxon>Eukaryota</taxon>
        <taxon>Fungi</taxon>
        <taxon>Fungi incertae sedis</taxon>
        <taxon>Mucoromycota</taxon>
        <taxon>Mucoromycotina</taxon>
        <taxon>Mucoromycetes</taxon>
        <taxon>Mucorales</taxon>
        <taxon>Mucorineae</taxon>
        <taxon>Mucoraceae</taxon>
        <taxon>Parasitella</taxon>
    </lineage>
</organism>
<reference evidence="2 3" key="1">
    <citation type="submission" date="2014-09" db="EMBL/GenBank/DDBJ databases">
        <authorList>
            <person name="Ellenberger Sabrina"/>
        </authorList>
    </citation>
    <scope>NUCLEOTIDE SEQUENCE [LARGE SCALE GENOMIC DNA]</scope>
    <source>
        <strain evidence="2 3">CBS 412.66</strain>
    </source>
</reference>
<feature type="compositionally biased region" description="Low complexity" evidence="1">
    <location>
        <begin position="119"/>
        <end position="135"/>
    </location>
</feature>
<feature type="region of interest" description="Disordered" evidence="1">
    <location>
        <begin position="377"/>
        <end position="401"/>
    </location>
</feature>
<dbReference type="STRING" id="35722.A0A0B7NND1"/>
<feature type="compositionally biased region" description="Polar residues" evidence="1">
    <location>
        <begin position="98"/>
        <end position="118"/>
    </location>
</feature>
<feature type="compositionally biased region" description="Low complexity" evidence="1">
    <location>
        <begin position="377"/>
        <end position="391"/>
    </location>
</feature>
<feature type="compositionally biased region" description="Low complexity" evidence="1">
    <location>
        <begin position="26"/>
        <end position="57"/>
    </location>
</feature>
<protein>
    <recommendedName>
        <fullName evidence="4">Myb/SANT-like DNA-binding domain-containing protein</fullName>
    </recommendedName>
</protein>
<feature type="compositionally biased region" description="Basic and acidic residues" evidence="1">
    <location>
        <begin position="70"/>
        <end position="80"/>
    </location>
</feature>
<proteinExistence type="predicted"/>
<dbReference type="OrthoDB" id="2248071at2759"/>
<evidence type="ECO:0000313" key="3">
    <source>
        <dbReference type="Proteomes" id="UP000054107"/>
    </source>
</evidence>
<keyword evidence="3" id="KW-1185">Reference proteome</keyword>
<feature type="region of interest" description="Disordered" evidence="1">
    <location>
        <begin position="273"/>
        <end position="300"/>
    </location>
</feature>
<sequence>MANNNNSIFVPQTFNGARMVNVSKRTPTPTTTAASTSATPISSSTATIAAATDTPPSVQQPIIAPAKEPNACKKDSKPDTHTANASPKSKVVPIKPYASSQSVIDARTKSTTASRGSISLSSKPSPPQQQQQRSSQPPPTHQQVLMPSTFPNAYDIAGYERVWSEANVAVLIQLHRKHYNMVSSMDVDKYNEGWAALSTEYNAITADNRSVPVLIRKWDKLMAKYNAERAFLIMPRPQGLQQPLPAVSYWNHFQYMESYLSHVPLPENCILKRKQPRDNSDDRQKEASLPSSAKRPRSADLNMELLETQRVFMEKTLDKQNTQIEMMRTNIESMHKMNMKFANICEKACTKSQLNEERYLNLLEKCLLLDKRESPLAPELSASEPSASEPPAAKPRKPADTTVFSFTTPIVNSIPTSTAHSLASLESSNTEDV</sequence>
<dbReference type="EMBL" id="LN733509">
    <property type="protein sequence ID" value="CEP17030.1"/>
    <property type="molecule type" value="Genomic_DNA"/>
</dbReference>
<gene>
    <name evidence="2" type="primary">PARPA_11318.1 scaffold 43467</name>
</gene>
<evidence type="ECO:0000313" key="2">
    <source>
        <dbReference type="EMBL" id="CEP17030.1"/>
    </source>
</evidence>
<feature type="region of interest" description="Disordered" evidence="1">
    <location>
        <begin position="23"/>
        <end position="143"/>
    </location>
</feature>
<feature type="compositionally biased region" description="Basic and acidic residues" evidence="1">
    <location>
        <begin position="276"/>
        <end position="286"/>
    </location>
</feature>